<dbReference type="InterPro" id="IPR045982">
    <property type="entry name" value="DUF5938"/>
</dbReference>
<evidence type="ECO:0000313" key="4">
    <source>
        <dbReference type="Proteomes" id="UP001157109"/>
    </source>
</evidence>
<accession>A0ABQ6HUA8</accession>
<dbReference type="PANTHER" id="PTHR43781:SF1">
    <property type="entry name" value="SACCHAROPINE DEHYDROGENASE"/>
    <property type="match status" value="1"/>
</dbReference>
<dbReference type="EMBL" id="BSUJ01000001">
    <property type="protein sequence ID" value="GMA21109.1"/>
    <property type="molecule type" value="Genomic_DNA"/>
</dbReference>
<reference evidence="4" key="1">
    <citation type="journal article" date="2019" name="Int. J. Syst. Evol. Microbiol.">
        <title>The Global Catalogue of Microorganisms (GCM) 10K type strain sequencing project: providing services to taxonomists for standard genome sequencing and annotation.</title>
        <authorList>
            <consortium name="The Broad Institute Genomics Platform"/>
            <consortium name="The Broad Institute Genome Sequencing Center for Infectious Disease"/>
            <person name="Wu L."/>
            <person name="Ma J."/>
        </authorList>
    </citation>
    <scope>NUCLEOTIDE SEQUENCE [LARGE SCALE GENOMIC DNA]</scope>
    <source>
        <strain evidence="4">NBRC 105830</strain>
    </source>
</reference>
<dbReference type="PANTHER" id="PTHR43781">
    <property type="entry name" value="SACCHAROPINE DEHYDROGENASE"/>
    <property type="match status" value="1"/>
</dbReference>
<evidence type="ECO:0000256" key="1">
    <source>
        <dbReference type="SAM" id="MobiDB-lite"/>
    </source>
</evidence>
<keyword evidence="4" id="KW-1185">Reference proteome</keyword>
<feature type="region of interest" description="Disordered" evidence="1">
    <location>
        <begin position="329"/>
        <end position="413"/>
    </location>
</feature>
<comment type="caution">
    <text evidence="3">The sequence shown here is derived from an EMBL/GenBank/DDBJ whole genome shotgun (WGS) entry which is preliminary data.</text>
</comment>
<proteinExistence type="predicted"/>
<feature type="compositionally biased region" description="Low complexity" evidence="1">
    <location>
        <begin position="376"/>
        <end position="389"/>
    </location>
</feature>
<dbReference type="Proteomes" id="UP001157109">
    <property type="component" value="Unassembled WGS sequence"/>
</dbReference>
<organism evidence="3 4">
    <name type="scientific">Arsenicicoccus piscis</name>
    <dbReference type="NCBI Taxonomy" id="673954"/>
    <lineage>
        <taxon>Bacteria</taxon>
        <taxon>Bacillati</taxon>
        <taxon>Actinomycetota</taxon>
        <taxon>Actinomycetes</taxon>
        <taxon>Micrococcales</taxon>
        <taxon>Intrasporangiaceae</taxon>
        <taxon>Arsenicicoccus</taxon>
    </lineage>
</organism>
<gene>
    <name evidence="3" type="ORF">GCM10025862_31300</name>
</gene>
<evidence type="ECO:0000313" key="3">
    <source>
        <dbReference type="EMBL" id="GMA21109.1"/>
    </source>
</evidence>
<name>A0ABQ6HUA8_9MICO</name>
<dbReference type="RefSeq" id="WP_241441416.1">
    <property type="nucleotide sequence ID" value="NZ_BSUJ01000001.1"/>
</dbReference>
<dbReference type="Pfam" id="PF19362">
    <property type="entry name" value="DUF5938"/>
    <property type="match status" value="1"/>
</dbReference>
<protein>
    <recommendedName>
        <fullName evidence="2">DUF5938 domain-containing protein</fullName>
    </recommendedName>
</protein>
<feature type="compositionally biased region" description="Basic and acidic residues" evidence="1">
    <location>
        <begin position="350"/>
        <end position="359"/>
    </location>
</feature>
<sequence>MSTSKPVIVYGASGYTGRLVCESLRQYNVPFDTVGPVSKYGPEVVQAALAAGLHYTDTTGEQDWLVRCDDEWGEEFAAKGLLLSPGIAHMYTVGEIAAQIALEKPGLDTLDIAVFWGGSPTIASTQTILVNAATAKAYYLQQNELVEFDPDQGLVPLVVPGQHELALSLPWGGTSHPIWFRRDPRVASCKAQGGVFNAALMHGVPQIVAGALEATKDMSPEDRDAALTATAAQVMNVMPPRENPRINKSLDSVHASGPLGRRHVVIHGNSNYKQTGLLQAYAAYSLLQQPPRRVGFASGCQAFGHRELLGVLRGFGLVSEPVVTTADRGARCGSSTSSTRCVPRAGPAVPDHRRREPELRPGATDLAQRGRREPRAAGAVRRPGGALPGVVRAPGGQDLRRSAHGAHVGLSGC</sequence>
<evidence type="ECO:0000259" key="2">
    <source>
        <dbReference type="Pfam" id="PF19362"/>
    </source>
</evidence>
<feature type="domain" description="DUF5938" evidence="2">
    <location>
        <begin position="92"/>
        <end position="326"/>
    </location>
</feature>